<sequence>MPPGAGESFPLGWAWTVAVEEFEVGDIGTGGGEMSALTRQLSGTRESLQMFTRRVNVPWLGEVAVPPPDKLTYYAGIGVLTVLQVIEWPLALVITAGHLLADQHLSGLAKGLGEALESA</sequence>
<comment type="caution">
    <text evidence="1">The sequence shown here is derived from an EMBL/GenBank/DDBJ whole genome shotgun (WGS) entry which is preliminary data.</text>
</comment>
<keyword evidence="2" id="KW-1185">Reference proteome</keyword>
<reference evidence="1 2" key="1">
    <citation type="submission" date="2021-01" db="EMBL/GenBank/DDBJ databases">
        <title>Whole genome shotgun sequence of Verrucosispora andamanensis NBRC 109075.</title>
        <authorList>
            <person name="Komaki H."/>
            <person name="Tamura T."/>
        </authorList>
    </citation>
    <scope>NUCLEOTIDE SEQUENCE [LARGE SCALE GENOMIC DNA]</scope>
    <source>
        <strain evidence="1 2">NBRC 109075</strain>
    </source>
</reference>
<dbReference type="Proteomes" id="UP000647017">
    <property type="component" value="Unassembled WGS sequence"/>
</dbReference>
<protein>
    <submittedName>
        <fullName evidence="1">Uncharacterized protein</fullName>
    </submittedName>
</protein>
<dbReference type="EMBL" id="BOOZ01000007">
    <property type="protein sequence ID" value="GIJ08689.1"/>
    <property type="molecule type" value="Genomic_DNA"/>
</dbReference>
<evidence type="ECO:0000313" key="1">
    <source>
        <dbReference type="EMBL" id="GIJ08689.1"/>
    </source>
</evidence>
<organism evidence="1 2">
    <name type="scientific">Micromonospora andamanensis</name>
    <dbReference type="NCBI Taxonomy" id="1287068"/>
    <lineage>
        <taxon>Bacteria</taxon>
        <taxon>Bacillati</taxon>
        <taxon>Actinomycetota</taxon>
        <taxon>Actinomycetes</taxon>
        <taxon>Micromonosporales</taxon>
        <taxon>Micromonosporaceae</taxon>
        <taxon>Micromonospora</taxon>
    </lineage>
</organism>
<accession>A0ABQ4HSS6</accession>
<name>A0ABQ4HSS6_9ACTN</name>
<proteinExistence type="predicted"/>
<gene>
    <name evidence="1" type="ORF">Van01_19030</name>
</gene>
<evidence type="ECO:0000313" key="2">
    <source>
        <dbReference type="Proteomes" id="UP000647017"/>
    </source>
</evidence>